<proteinExistence type="predicted"/>
<evidence type="ECO:0000313" key="2">
    <source>
        <dbReference type="Proteomes" id="UP001219525"/>
    </source>
</evidence>
<gene>
    <name evidence="1" type="ORF">GGX14DRAFT_395643</name>
</gene>
<evidence type="ECO:0000313" key="1">
    <source>
        <dbReference type="EMBL" id="KAJ7208487.1"/>
    </source>
</evidence>
<protein>
    <submittedName>
        <fullName evidence="1">Uncharacterized protein</fullName>
    </submittedName>
</protein>
<dbReference type="AlphaFoldDB" id="A0AAD6VC83"/>
<dbReference type="Proteomes" id="UP001219525">
    <property type="component" value="Unassembled WGS sequence"/>
</dbReference>
<dbReference type="EMBL" id="JARJCW010000033">
    <property type="protein sequence ID" value="KAJ7208487.1"/>
    <property type="molecule type" value="Genomic_DNA"/>
</dbReference>
<sequence length="412" mass="45190">MPLPVGKVCALDIPELLDLIIDHLSDSTQDLRACSLVSTIWMRRARYHFSRSSRLRAAGALRRDAEAEADRRAVARLAAAFVRAPHLADLVRIVEVSLDRVLLAALASAPLSRLREVTLHCSEAQRRARADVLVIADVRRLLRNGKVLLVCLDGDFPSVSVLNAYFAGCSRSIVTVSIKGLYYGEFVERYDAGDDEGENEELNDKNVAPKLNLVALCASTAFGIWLCKPSCPFLFSSLVMVVVPVDFWLTLRSLAGTLHNLAHLKLVALLNHENSPVIVDEAGTAPIDLSDSSSRARTHRPALLRPSAYSCARCSPSLRARETVTIVSVRLSVLERDIEYCVRLLDAQLAELGEKVLRALNAGSIWTHVAFNQRAYAVPSADAMRKRALSAVHVLSLEACTIICPPNMRVPS</sequence>
<comment type="caution">
    <text evidence="1">The sequence shown here is derived from an EMBL/GenBank/DDBJ whole genome shotgun (WGS) entry which is preliminary data.</text>
</comment>
<accession>A0AAD6VC83</accession>
<reference evidence="1" key="1">
    <citation type="submission" date="2023-03" db="EMBL/GenBank/DDBJ databases">
        <title>Massive genome expansion in bonnet fungi (Mycena s.s.) driven by repeated elements and novel gene families across ecological guilds.</title>
        <authorList>
            <consortium name="Lawrence Berkeley National Laboratory"/>
            <person name="Harder C.B."/>
            <person name="Miyauchi S."/>
            <person name="Viragh M."/>
            <person name="Kuo A."/>
            <person name="Thoen E."/>
            <person name="Andreopoulos B."/>
            <person name="Lu D."/>
            <person name="Skrede I."/>
            <person name="Drula E."/>
            <person name="Henrissat B."/>
            <person name="Morin E."/>
            <person name="Kohler A."/>
            <person name="Barry K."/>
            <person name="LaButti K."/>
            <person name="Morin E."/>
            <person name="Salamov A."/>
            <person name="Lipzen A."/>
            <person name="Mereny Z."/>
            <person name="Hegedus B."/>
            <person name="Baldrian P."/>
            <person name="Stursova M."/>
            <person name="Weitz H."/>
            <person name="Taylor A."/>
            <person name="Grigoriev I.V."/>
            <person name="Nagy L.G."/>
            <person name="Martin F."/>
            <person name="Kauserud H."/>
        </authorList>
    </citation>
    <scope>NUCLEOTIDE SEQUENCE</scope>
    <source>
        <strain evidence="1">9144</strain>
    </source>
</reference>
<keyword evidence="2" id="KW-1185">Reference proteome</keyword>
<name>A0AAD6VC83_9AGAR</name>
<organism evidence="1 2">
    <name type="scientific">Mycena pura</name>
    <dbReference type="NCBI Taxonomy" id="153505"/>
    <lineage>
        <taxon>Eukaryota</taxon>
        <taxon>Fungi</taxon>
        <taxon>Dikarya</taxon>
        <taxon>Basidiomycota</taxon>
        <taxon>Agaricomycotina</taxon>
        <taxon>Agaricomycetes</taxon>
        <taxon>Agaricomycetidae</taxon>
        <taxon>Agaricales</taxon>
        <taxon>Marasmiineae</taxon>
        <taxon>Mycenaceae</taxon>
        <taxon>Mycena</taxon>
    </lineage>
</organism>